<organism evidence="1 2">
    <name type="scientific">Marinomonas algarum</name>
    <dbReference type="NCBI Taxonomy" id="2883105"/>
    <lineage>
        <taxon>Bacteria</taxon>
        <taxon>Pseudomonadati</taxon>
        <taxon>Pseudomonadota</taxon>
        <taxon>Gammaproteobacteria</taxon>
        <taxon>Oceanospirillales</taxon>
        <taxon>Oceanospirillaceae</taxon>
        <taxon>Marinomonas</taxon>
    </lineage>
</organism>
<proteinExistence type="predicted"/>
<dbReference type="EMBL" id="JAJATW010000007">
    <property type="protein sequence ID" value="MCB5161469.1"/>
    <property type="molecule type" value="Genomic_DNA"/>
</dbReference>
<protein>
    <submittedName>
        <fullName evidence="1">Uncharacterized protein</fullName>
    </submittedName>
</protein>
<accession>A0A9X1IL26</accession>
<dbReference type="Proteomes" id="UP001139095">
    <property type="component" value="Unassembled WGS sequence"/>
</dbReference>
<reference evidence="1" key="1">
    <citation type="submission" date="2021-10" db="EMBL/GenBank/DDBJ databases">
        <title>Marinomonas pontica sp. nov., isolated from the Black Sea.</title>
        <authorList>
            <person name="Zhao L.-H."/>
            <person name="Xue J.-H."/>
        </authorList>
    </citation>
    <scope>NUCLEOTIDE SEQUENCE</scope>
    <source>
        <strain evidence="1">E8</strain>
    </source>
</reference>
<dbReference type="AlphaFoldDB" id="A0A9X1IL26"/>
<dbReference type="RefSeq" id="WP_226753846.1">
    <property type="nucleotide sequence ID" value="NZ_JAJATW010000007.1"/>
</dbReference>
<evidence type="ECO:0000313" key="1">
    <source>
        <dbReference type="EMBL" id="MCB5161469.1"/>
    </source>
</evidence>
<evidence type="ECO:0000313" key="2">
    <source>
        <dbReference type="Proteomes" id="UP001139095"/>
    </source>
</evidence>
<gene>
    <name evidence="1" type="ORF">LG368_06095</name>
</gene>
<comment type="caution">
    <text evidence="1">The sequence shown here is derived from an EMBL/GenBank/DDBJ whole genome shotgun (WGS) entry which is preliminary data.</text>
</comment>
<keyword evidence="2" id="KW-1185">Reference proteome</keyword>
<sequence>MQNQDNYQPNFDRVHHLKRAVSRVVRRRKALGQYIVVATKGEVHRIDFSIATITTESTKS</sequence>
<name>A0A9X1IL26_9GAMM</name>